<proteinExistence type="predicted"/>
<feature type="region of interest" description="Disordered" evidence="1">
    <location>
        <begin position="420"/>
        <end position="450"/>
    </location>
</feature>
<name>A0A2S8STJ5_9BACT</name>
<dbReference type="AlphaFoldDB" id="A0A2S8STJ5"/>
<dbReference type="InParanoid" id="A0A2S8STJ5"/>
<feature type="chain" id="PRO_5015739603" description="Tetratricopeptide repeat-containing protein" evidence="2">
    <location>
        <begin position="20"/>
        <end position="450"/>
    </location>
</feature>
<dbReference type="RefSeq" id="WP_105483572.1">
    <property type="nucleotide sequence ID" value="NZ_NIGF01000007.1"/>
</dbReference>
<dbReference type="Gene3D" id="1.25.40.10">
    <property type="entry name" value="Tetratricopeptide repeat domain"/>
    <property type="match status" value="1"/>
</dbReference>
<feature type="signal peptide" evidence="2">
    <location>
        <begin position="1"/>
        <end position="19"/>
    </location>
</feature>
<reference evidence="3 4" key="1">
    <citation type="journal article" date="2018" name="Syst. Appl. Microbiol.">
        <title>Abditibacterium utsteinense sp. nov., the first cultivated member of candidate phylum FBP, isolated from ice-free Antarctic soil samples.</title>
        <authorList>
            <person name="Tahon G."/>
            <person name="Tytgat B."/>
            <person name="Lebbe L."/>
            <person name="Carlier A."/>
            <person name="Willems A."/>
        </authorList>
    </citation>
    <scope>NUCLEOTIDE SEQUENCE [LARGE SCALE GENOMIC DNA]</scope>
    <source>
        <strain evidence="3 4">LMG 29911</strain>
    </source>
</reference>
<gene>
    <name evidence="3" type="ORF">B1R32_107131</name>
</gene>
<protein>
    <recommendedName>
        <fullName evidence="5">Tetratricopeptide repeat-containing protein</fullName>
    </recommendedName>
</protein>
<evidence type="ECO:0008006" key="5">
    <source>
        <dbReference type="Google" id="ProtNLM"/>
    </source>
</evidence>
<feature type="compositionally biased region" description="Basic and acidic residues" evidence="1">
    <location>
        <begin position="425"/>
        <end position="437"/>
    </location>
</feature>
<organism evidence="3 4">
    <name type="scientific">Abditibacterium utsteinense</name>
    <dbReference type="NCBI Taxonomy" id="1960156"/>
    <lineage>
        <taxon>Bacteria</taxon>
        <taxon>Pseudomonadati</taxon>
        <taxon>Abditibacteriota</taxon>
        <taxon>Abditibacteriia</taxon>
        <taxon>Abditibacteriales</taxon>
        <taxon>Abditibacteriaceae</taxon>
        <taxon>Abditibacterium</taxon>
    </lineage>
</organism>
<accession>A0A2S8STJ5</accession>
<keyword evidence="4" id="KW-1185">Reference proteome</keyword>
<evidence type="ECO:0000313" key="3">
    <source>
        <dbReference type="EMBL" id="PQV64106.1"/>
    </source>
</evidence>
<evidence type="ECO:0000313" key="4">
    <source>
        <dbReference type="Proteomes" id="UP000237684"/>
    </source>
</evidence>
<sequence length="450" mass="47036">MRILWTLALCGTLALPLRAQDAAPKADAKAKAKVDPQAAAKANLEKVNAGELRLDGKITAILGEGVWQMEANSWTSPRGVSIDFEEPKTKSVLVSGPANIHPRGEVERVPLREVKLSSRVAIIGKNRADGTLVAREVVLLEGYGSHKTVGSVATNPFTSALVDQSREARAAGQLPKALSLIEKAISTAKGLSDASGEGLATQDKALLHIDMEQPKEAFAAFGRVESLGRTTGNSLLLSLGLSGEGKLYLASGQNEKAIAALKEGDTVSATSEPAIHLGIVSNLAMTYLLAGQLQNGIATLNRVHPLEDAGGKEADAGETLLLIAALNAPEKTAAARQTLQDVQPRIEHARDEKAKAGLVGTAALVRWRLGEKEAARSGFTEAAGLLNAAGASKDAKRWEGMSARLEGAAEGWQPFFLAASGIARGDTKPENEAKAEEGDAAPPGDPTTVE</sequence>
<evidence type="ECO:0000256" key="2">
    <source>
        <dbReference type="SAM" id="SignalP"/>
    </source>
</evidence>
<dbReference type="Proteomes" id="UP000237684">
    <property type="component" value="Unassembled WGS sequence"/>
</dbReference>
<evidence type="ECO:0000256" key="1">
    <source>
        <dbReference type="SAM" id="MobiDB-lite"/>
    </source>
</evidence>
<dbReference type="InterPro" id="IPR011990">
    <property type="entry name" value="TPR-like_helical_dom_sf"/>
</dbReference>
<keyword evidence="2" id="KW-0732">Signal</keyword>
<dbReference type="EMBL" id="NIGF01000007">
    <property type="protein sequence ID" value="PQV64106.1"/>
    <property type="molecule type" value="Genomic_DNA"/>
</dbReference>
<dbReference type="SUPFAM" id="SSF48452">
    <property type="entry name" value="TPR-like"/>
    <property type="match status" value="1"/>
</dbReference>
<comment type="caution">
    <text evidence="3">The sequence shown here is derived from an EMBL/GenBank/DDBJ whole genome shotgun (WGS) entry which is preliminary data.</text>
</comment>